<organism evidence="2 3">
    <name type="scientific">Terfezia boudieri ATCC MYA-4762</name>
    <dbReference type="NCBI Taxonomy" id="1051890"/>
    <lineage>
        <taxon>Eukaryota</taxon>
        <taxon>Fungi</taxon>
        <taxon>Dikarya</taxon>
        <taxon>Ascomycota</taxon>
        <taxon>Pezizomycotina</taxon>
        <taxon>Pezizomycetes</taxon>
        <taxon>Pezizales</taxon>
        <taxon>Pezizaceae</taxon>
        <taxon>Terfezia</taxon>
    </lineage>
</organism>
<protein>
    <submittedName>
        <fullName evidence="2">Uncharacterized protein</fullName>
    </submittedName>
</protein>
<feature type="region of interest" description="Disordered" evidence="1">
    <location>
        <begin position="75"/>
        <end position="118"/>
    </location>
</feature>
<proteinExistence type="predicted"/>
<sequence length="118" mass="13511">MENHLIVLTAHNQAVFEFHILKGRLTDWSRRNSPSRFVQGLPERRRRRLRYRMGDRSIYKGASMVLGSQLDLKLGDASSHKRPDGDGDVTMIGDATPSYDDDDFNNDVDDDSTDTRWG</sequence>
<keyword evidence="3" id="KW-1185">Reference proteome</keyword>
<dbReference type="Proteomes" id="UP000267821">
    <property type="component" value="Unassembled WGS sequence"/>
</dbReference>
<name>A0A3N4LX03_9PEZI</name>
<evidence type="ECO:0000256" key="1">
    <source>
        <dbReference type="SAM" id="MobiDB-lite"/>
    </source>
</evidence>
<evidence type="ECO:0000313" key="2">
    <source>
        <dbReference type="EMBL" id="RPB27426.1"/>
    </source>
</evidence>
<accession>A0A3N4LX03</accession>
<evidence type="ECO:0000313" key="3">
    <source>
        <dbReference type="Proteomes" id="UP000267821"/>
    </source>
</evidence>
<dbReference type="AlphaFoldDB" id="A0A3N4LX03"/>
<reference evidence="2 3" key="1">
    <citation type="journal article" date="2018" name="Nat. Ecol. Evol.">
        <title>Pezizomycetes genomes reveal the molecular basis of ectomycorrhizal truffle lifestyle.</title>
        <authorList>
            <person name="Murat C."/>
            <person name="Payen T."/>
            <person name="Noel B."/>
            <person name="Kuo A."/>
            <person name="Morin E."/>
            <person name="Chen J."/>
            <person name="Kohler A."/>
            <person name="Krizsan K."/>
            <person name="Balestrini R."/>
            <person name="Da Silva C."/>
            <person name="Montanini B."/>
            <person name="Hainaut M."/>
            <person name="Levati E."/>
            <person name="Barry K.W."/>
            <person name="Belfiori B."/>
            <person name="Cichocki N."/>
            <person name="Clum A."/>
            <person name="Dockter R.B."/>
            <person name="Fauchery L."/>
            <person name="Guy J."/>
            <person name="Iotti M."/>
            <person name="Le Tacon F."/>
            <person name="Lindquist E.A."/>
            <person name="Lipzen A."/>
            <person name="Malagnac F."/>
            <person name="Mello A."/>
            <person name="Molinier V."/>
            <person name="Miyauchi S."/>
            <person name="Poulain J."/>
            <person name="Riccioni C."/>
            <person name="Rubini A."/>
            <person name="Sitrit Y."/>
            <person name="Splivallo R."/>
            <person name="Traeger S."/>
            <person name="Wang M."/>
            <person name="Zifcakova L."/>
            <person name="Wipf D."/>
            <person name="Zambonelli A."/>
            <person name="Paolocci F."/>
            <person name="Nowrousian M."/>
            <person name="Ottonello S."/>
            <person name="Baldrian P."/>
            <person name="Spatafora J.W."/>
            <person name="Henrissat B."/>
            <person name="Nagy L.G."/>
            <person name="Aury J.M."/>
            <person name="Wincker P."/>
            <person name="Grigoriev I.V."/>
            <person name="Bonfante P."/>
            <person name="Martin F.M."/>
        </authorList>
    </citation>
    <scope>NUCLEOTIDE SEQUENCE [LARGE SCALE GENOMIC DNA]</scope>
    <source>
        <strain evidence="2 3">ATCC MYA-4762</strain>
    </source>
</reference>
<gene>
    <name evidence="2" type="ORF">L211DRAFT_544681</name>
</gene>
<dbReference type="EMBL" id="ML121531">
    <property type="protein sequence ID" value="RPB27426.1"/>
    <property type="molecule type" value="Genomic_DNA"/>
</dbReference>
<feature type="compositionally biased region" description="Acidic residues" evidence="1">
    <location>
        <begin position="99"/>
        <end position="112"/>
    </location>
</feature>
<dbReference type="InParanoid" id="A0A3N4LX03"/>